<keyword evidence="3 5" id="KW-1133">Transmembrane helix</keyword>
<feature type="transmembrane region" description="Helical" evidence="5">
    <location>
        <begin position="31"/>
        <end position="50"/>
    </location>
</feature>
<protein>
    <recommendedName>
        <fullName evidence="6">O-antigen ligase-related domain-containing protein</fullName>
    </recommendedName>
</protein>
<feature type="transmembrane region" description="Helical" evidence="5">
    <location>
        <begin position="208"/>
        <end position="225"/>
    </location>
</feature>
<dbReference type="Pfam" id="PF04932">
    <property type="entry name" value="Wzy_C"/>
    <property type="match status" value="1"/>
</dbReference>
<feature type="transmembrane region" description="Helical" evidence="5">
    <location>
        <begin position="232"/>
        <end position="249"/>
    </location>
</feature>
<gene>
    <name evidence="7" type="ORF">DC077_05425</name>
</gene>
<feature type="transmembrane region" description="Helical" evidence="5">
    <location>
        <begin position="57"/>
        <end position="76"/>
    </location>
</feature>
<evidence type="ECO:0000313" key="8">
    <source>
        <dbReference type="Proteomes" id="UP000245059"/>
    </source>
</evidence>
<dbReference type="InterPro" id="IPR051533">
    <property type="entry name" value="WaaL-like"/>
</dbReference>
<evidence type="ECO:0000256" key="1">
    <source>
        <dbReference type="ARBA" id="ARBA00004141"/>
    </source>
</evidence>
<comment type="caution">
    <text evidence="7">The sequence shown here is derived from an EMBL/GenBank/DDBJ whole genome shotgun (WGS) entry which is preliminary data.</text>
</comment>
<accession>A0A2U2AQU5</accession>
<evidence type="ECO:0000256" key="5">
    <source>
        <dbReference type="SAM" id="Phobius"/>
    </source>
</evidence>
<dbReference type="EMBL" id="QEWW01000003">
    <property type="protein sequence ID" value="PWD86184.1"/>
    <property type="molecule type" value="Genomic_DNA"/>
</dbReference>
<proteinExistence type="predicted"/>
<feature type="transmembrane region" description="Helical" evidence="5">
    <location>
        <begin position="151"/>
        <end position="173"/>
    </location>
</feature>
<keyword evidence="2 5" id="KW-0812">Transmembrane</keyword>
<evidence type="ECO:0000259" key="6">
    <source>
        <dbReference type="Pfam" id="PF04932"/>
    </source>
</evidence>
<reference evidence="8" key="1">
    <citation type="submission" date="2018-05" db="EMBL/GenBank/DDBJ databases">
        <title>Ignatzschineria dubaiensis sp. nov., isolated from necrotic foot tissues of dromedaries (Camelus dromedarius) and associated maggots in Dubai, United Arab Emirates.</title>
        <authorList>
            <person name="Tsang C.C."/>
            <person name="Tang J.Y.M."/>
            <person name="Fong J.Y.H."/>
            <person name="Kinne J."/>
            <person name="Lee H.H."/>
            <person name="Joseph M."/>
            <person name="Jose S."/>
            <person name="Schuster R.K."/>
            <person name="Tang Y."/>
            <person name="Sivakumar S."/>
            <person name="Chen J.H.K."/>
            <person name="Teng J.L.L."/>
            <person name="Lau S.K.P."/>
            <person name="Wernery U."/>
            <person name="Woo P.C.Y."/>
        </authorList>
    </citation>
    <scope>NUCLEOTIDE SEQUENCE [LARGE SCALE GENOMIC DNA]</scope>
    <source>
        <strain evidence="8">UAE-HKU57</strain>
    </source>
</reference>
<dbReference type="AlphaFoldDB" id="A0A2U2AQU5"/>
<organism evidence="7 8">
    <name type="scientific">Ignatzschineria cameli</name>
    <dbReference type="NCBI Taxonomy" id="2182793"/>
    <lineage>
        <taxon>Bacteria</taxon>
        <taxon>Pseudomonadati</taxon>
        <taxon>Pseudomonadota</taxon>
        <taxon>Gammaproteobacteria</taxon>
        <taxon>Cardiobacteriales</taxon>
        <taxon>Ignatzschineriaceae</taxon>
        <taxon>Ignatzschineria</taxon>
    </lineage>
</organism>
<evidence type="ECO:0000256" key="3">
    <source>
        <dbReference type="ARBA" id="ARBA00022989"/>
    </source>
</evidence>
<dbReference type="InterPro" id="IPR007016">
    <property type="entry name" value="O-antigen_ligase-rel_domated"/>
</dbReference>
<dbReference type="Proteomes" id="UP000245059">
    <property type="component" value="Unassembled WGS sequence"/>
</dbReference>
<name>A0A2U2AQU5_9GAMM</name>
<feature type="transmembrane region" description="Helical" evidence="5">
    <location>
        <begin position="88"/>
        <end position="104"/>
    </location>
</feature>
<dbReference type="RefSeq" id="WP_109217882.1">
    <property type="nucleotide sequence ID" value="NZ_QEWW01000003.1"/>
</dbReference>
<feature type="transmembrane region" description="Helical" evidence="5">
    <location>
        <begin position="7"/>
        <end position="25"/>
    </location>
</feature>
<evidence type="ECO:0000313" key="7">
    <source>
        <dbReference type="EMBL" id="PWD86184.1"/>
    </source>
</evidence>
<feature type="transmembrane region" description="Helical" evidence="5">
    <location>
        <begin position="111"/>
        <end position="131"/>
    </location>
</feature>
<evidence type="ECO:0000256" key="4">
    <source>
        <dbReference type="ARBA" id="ARBA00023136"/>
    </source>
</evidence>
<dbReference type="GO" id="GO:0016020">
    <property type="term" value="C:membrane"/>
    <property type="evidence" value="ECO:0007669"/>
    <property type="project" value="UniProtKB-SubCell"/>
</dbReference>
<keyword evidence="4 5" id="KW-0472">Membrane</keyword>
<sequence>MKLLQNNLYLYFFIILFSMVLGRFVLESFTIIGTLVAIYLLMCNWHFYFNELKGNRYLYAALAFLIPVAIACIDSLNQSMSLSVLGRFVRYLFIGVIAVAMVQYQGNEKRLTLITFIAVLFIAIDAIIQWQTNYHILGYDLVIGDRVFGVFVGKAHLSYFLGTFAPIVFFFLYQKIEEKFSWLRILLAVITVLILTTAIFIGGARAGMISLFVSALLFIIYLLYNGKIKHKLRFFGAIAIIAIAGLTIVSQSKIVQKRFQSTTSAFGTDRFLAQVTSHRTNIWNVGFAEIPNYWINGVGPRAFDEVYQTYPEEYKIFDYVWQPHLHGLEVLIETGVIGFIPYLLVLLYLFIRMFTARAGNMWIMMGFVAIMPINSHIGLYEGYWMSLAFSSIMIGLAQAYQADKINNQRGKVVCNFNK</sequence>
<comment type="subcellular location">
    <subcellularLocation>
        <location evidence="1">Membrane</location>
        <topology evidence="1">Multi-pass membrane protein</topology>
    </subcellularLocation>
</comment>
<evidence type="ECO:0000256" key="2">
    <source>
        <dbReference type="ARBA" id="ARBA00022692"/>
    </source>
</evidence>
<feature type="domain" description="O-antigen ligase-related" evidence="6">
    <location>
        <begin position="191"/>
        <end position="342"/>
    </location>
</feature>
<dbReference type="PANTHER" id="PTHR37422">
    <property type="entry name" value="TEICHURONIC ACID BIOSYNTHESIS PROTEIN TUAE"/>
    <property type="match status" value="1"/>
</dbReference>
<feature type="transmembrane region" description="Helical" evidence="5">
    <location>
        <begin position="358"/>
        <end position="377"/>
    </location>
</feature>
<dbReference type="PANTHER" id="PTHR37422:SF13">
    <property type="entry name" value="LIPOPOLYSACCHARIDE BIOSYNTHESIS PROTEIN PA4999-RELATED"/>
    <property type="match status" value="1"/>
</dbReference>
<feature type="transmembrane region" description="Helical" evidence="5">
    <location>
        <begin position="330"/>
        <end position="351"/>
    </location>
</feature>
<feature type="transmembrane region" description="Helical" evidence="5">
    <location>
        <begin position="185"/>
        <end position="202"/>
    </location>
</feature>